<sequence length="195" mass="22517">MTTTIEKSKINDTNCTIQGVSWVQFESIEASFSDIEGVRFVYLDGILEIMTLSSEHEDVKSTIGLLLEAYMRHLGIRFYKRGSATLGNKELGGRKEPDESYNFDIKKNIPDLVVEVILTSGNINVLDLYLRLGISEVWYWEDGLLNVYCLVKEKQIYENLNSSQFFPDLSLNTFAKYIIYYDQYEAITDFIKELQ</sequence>
<keyword evidence="2" id="KW-0378">Hydrolase</keyword>
<feature type="domain" description="Putative restriction endonuclease" evidence="1">
    <location>
        <begin position="24"/>
        <end position="172"/>
    </location>
</feature>
<proteinExistence type="predicted"/>
<dbReference type="InterPro" id="IPR008538">
    <property type="entry name" value="Uma2"/>
</dbReference>
<dbReference type="CDD" id="cd06260">
    <property type="entry name" value="DUF820-like"/>
    <property type="match status" value="1"/>
</dbReference>
<dbReference type="EMBL" id="JAYGIE010000087">
    <property type="protein sequence ID" value="MEA5479321.1"/>
    <property type="molecule type" value="Genomic_DNA"/>
</dbReference>
<dbReference type="RefSeq" id="WP_281005838.1">
    <property type="nucleotide sequence ID" value="NZ_JAYGIE010000087.1"/>
</dbReference>
<dbReference type="PANTHER" id="PTHR47152">
    <property type="entry name" value="SLR2084 PROTEIN-RELATED"/>
    <property type="match status" value="1"/>
</dbReference>
<dbReference type="InterPro" id="IPR012296">
    <property type="entry name" value="Nuclease_put_TT1808"/>
</dbReference>
<comment type="caution">
    <text evidence="2">The sequence shown here is derived from an EMBL/GenBank/DDBJ whole genome shotgun (WGS) entry which is preliminary data.</text>
</comment>
<keyword evidence="3" id="KW-1185">Reference proteome</keyword>
<accession>A0ABU5TLZ2</accession>
<evidence type="ECO:0000313" key="2">
    <source>
        <dbReference type="EMBL" id="MEA5479321.1"/>
    </source>
</evidence>
<keyword evidence="2" id="KW-0540">Nuclease</keyword>
<dbReference type="Pfam" id="PF05685">
    <property type="entry name" value="Uma2"/>
    <property type="match status" value="1"/>
</dbReference>
<dbReference type="PANTHER" id="PTHR47152:SF3">
    <property type="entry name" value="SLR1613 PROTEIN"/>
    <property type="match status" value="1"/>
</dbReference>
<reference evidence="2 3" key="1">
    <citation type="submission" date="2023-12" db="EMBL/GenBank/DDBJ databases">
        <title>Baltic Sea Cyanobacteria.</title>
        <authorList>
            <person name="Delbaje E."/>
            <person name="Fewer D.P."/>
            <person name="Shishido T.K."/>
        </authorList>
    </citation>
    <scope>NUCLEOTIDE SEQUENCE [LARGE SCALE GENOMIC DNA]</scope>
    <source>
        <strain evidence="2 3">UHCC 0370</strain>
    </source>
</reference>
<name>A0ABU5TLZ2_9CYAN</name>
<evidence type="ECO:0000313" key="3">
    <source>
        <dbReference type="Proteomes" id="UP001301388"/>
    </source>
</evidence>
<evidence type="ECO:0000259" key="1">
    <source>
        <dbReference type="Pfam" id="PF05685"/>
    </source>
</evidence>
<gene>
    <name evidence="2" type="ORF">VB774_16995</name>
</gene>
<protein>
    <submittedName>
        <fullName evidence="2">Uma2 family endonuclease</fullName>
    </submittedName>
</protein>
<dbReference type="Gene3D" id="3.90.1570.10">
    <property type="entry name" value="tt1808, chain A"/>
    <property type="match status" value="1"/>
</dbReference>
<organism evidence="2 3">
    <name type="scientific">Pseudanabaena galeata UHCC 0370</name>
    <dbReference type="NCBI Taxonomy" id="3110310"/>
    <lineage>
        <taxon>Bacteria</taxon>
        <taxon>Bacillati</taxon>
        <taxon>Cyanobacteriota</taxon>
        <taxon>Cyanophyceae</taxon>
        <taxon>Pseudanabaenales</taxon>
        <taxon>Pseudanabaenaceae</taxon>
        <taxon>Pseudanabaena</taxon>
    </lineage>
</organism>
<dbReference type="Proteomes" id="UP001301388">
    <property type="component" value="Unassembled WGS sequence"/>
</dbReference>
<dbReference type="GO" id="GO:0004519">
    <property type="term" value="F:endonuclease activity"/>
    <property type="evidence" value="ECO:0007669"/>
    <property type="project" value="UniProtKB-KW"/>
</dbReference>
<keyword evidence="2" id="KW-0255">Endonuclease</keyword>